<dbReference type="AlphaFoldDB" id="A0A1H8R2W6"/>
<organism evidence="4 5">
    <name type="scientific">Nitrosomonas oligotropha</name>
    <dbReference type="NCBI Taxonomy" id="42354"/>
    <lineage>
        <taxon>Bacteria</taxon>
        <taxon>Pseudomonadati</taxon>
        <taxon>Pseudomonadota</taxon>
        <taxon>Betaproteobacteria</taxon>
        <taxon>Nitrosomonadales</taxon>
        <taxon>Nitrosomonadaceae</taxon>
        <taxon>Nitrosomonas</taxon>
    </lineage>
</organism>
<gene>
    <name evidence="3" type="ORF">C8R26_10477</name>
    <name evidence="4" type="ORF">SAMN05216333_11326</name>
</gene>
<evidence type="ECO:0000256" key="2">
    <source>
        <dbReference type="SAM" id="SignalP"/>
    </source>
</evidence>
<evidence type="ECO:0000313" key="5">
    <source>
        <dbReference type="Proteomes" id="UP000198814"/>
    </source>
</evidence>
<evidence type="ECO:0000256" key="1">
    <source>
        <dbReference type="SAM" id="MobiDB-lite"/>
    </source>
</evidence>
<feature type="chain" id="PRO_5036308048" description="YtxH domain-containing protein" evidence="2">
    <location>
        <begin position="21"/>
        <end position="84"/>
    </location>
</feature>
<accession>A0A1H8R2W6</accession>
<dbReference type="EMBL" id="FODO01000013">
    <property type="protein sequence ID" value="SEO60795.1"/>
    <property type="molecule type" value="Genomic_DNA"/>
</dbReference>
<name>A0A1H8R2W6_9PROT</name>
<reference evidence="4" key="2">
    <citation type="submission" date="2016-10" db="EMBL/GenBank/DDBJ databases">
        <authorList>
            <person name="de Groot N.N."/>
        </authorList>
    </citation>
    <scope>NUCLEOTIDE SEQUENCE [LARGE SCALE GENOMIC DNA]</scope>
    <source>
        <strain evidence="4">Nm76</strain>
    </source>
</reference>
<protein>
    <recommendedName>
        <fullName evidence="7">YtxH domain-containing protein</fullName>
    </recommendedName>
</protein>
<dbReference type="Proteomes" id="UP000198814">
    <property type="component" value="Unassembled WGS sequence"/>
</dbReference>
<dbReference type="Proteomes" id="UP000244128">
    <property type="component" value="Unassembled WGS sequence"/>
</dbReference>
<proteinExistence type="predicted"/>
<keyword evidence="2" id="KW-0732">Signal</keyword>
<evidence type="ECO:0000313" key="3">
    <source>
        <dbReference type="EMBL" id="PTQ78096.1"/>
    </source>
</evidence>
<feature type="signal peptide" evidence="2">
    <location>
        <begin position="1"/>
        <end position="20"/>
    </location>
</feature>
<keyword evidence="5" id="KW-1185">Reference proteome</keyword>
<dbReference type="RefSeq" id="WP_090318737.1">
    <property type="nucleotide sequence ID" value="NZ_FNOE01000011.1"/>
</dbReference>
<reference evidence="5" key="1">
    <citation type="submission" date="2016-10" db="EMBL/GenBank/DDBJ databases">
        <authorList>
            <person name="Varghese N."/>
            <person name="Submissions S."/>
        </authorList>
    </citation>
    <scope>NUCLEOTIDE SEQUENCE [LARGE SCALE GENOMIC DNA]</scope>
    <source>
        <strain evidence="5">Nm76</strain>
    </source>
</reference>
<dbReference type="OrthoDB" id="8549849at2"/>
<feature type="compositionally biased region" description="Basic and acidic residues" evidence="1">
    <location>
        <begin position="59"/>
        <end position="84"/>
    </location>
</feature>
<evidence type="ECO:0000313" key="4">
    <source>
        <dbReference type="EMBL" id="SEO60795.1"/>
    </source>
</evidence>
<reference evidence="3 6" key="3">
    <citation type="submission" date="2018-04" db="EMBL/GenBank/DDBJ databases">
        <title>Active sludge and wastewater microbial communities from Klosterneuburg, Austria.</title>
        <authorList>
            <person name="Wagner M."/>
        </authorList>
    </citation>
    <scope>NUCLEOTIDE SEQUENCE [LARGE SCALE GENOMIC DNA]</scope>
    <source>
        <strain evidence="3 6">Nm49</strain>
    </source>
</reference>
<dbReference type="EMBL" id="QAOI01000004">
    <property type="protein sequence ID" value="PTQ78096.1"/>
    <property type="molecule type" value="Genomic_DNA"/>
</dbReference>
<evidence type="ECO:0008006" key="7">
    <source>
        <dbReference type="Google" id="ProtNLM"/>
    </source>
</evidence>
<sequence>MKLRHLFMIAIALSTLSACGQKPTETTEKVMDKVNDALDRRPNEKAHDAVEDITSAVKDASEEAQGKMEEIAKEIKNQTEDAVK</sequence>
<evidence type="ECO:0000313" key="6">
    <source>
        <dbReference type="Proteomes" id="UP000244128"/>
    </source>
</evidence>
<dbReference type="PROSITE" id="PS51257">
    <property type="entry name" value="PROKAR_LIPOPROTEIN"/>
    <property type="match status" value="1"/>
</dbReference>
<feature type="region of interest" description="Disordered" evidence="1">
    <location>
        <begin position="58"/>
        <end position="84"/>
    </location>
</feature>
<dbReference type="Gene3D" id="1.20.120.20">
    <property type="entry name" value="Apolipoprotein"/>
    <property type="match status" value="1"/>
</dbReference>